<dbReference type="PANTHER" id="PTHR15892">
    <property type="entry name" value="MITOCHONDRIAL RIBOSOMAL PROTEIN L30"/>
    <property type="match status" value="1"/>
</dbReference>
<dbReference type="PANTHER" id="PTHR15892:SF2">
    <property type="entry name" value="LARGE RIBOSOMAL SUBUNIT PROTEIN UL30M"/>
    <property type="match status" value="1"/>
</dbReference>
<keyword evidence="2" id="KW-1185">Reference proteome</keyword>
<comment type="caution">
    <text evidence="1">The sequence shown here is derived from an EMBL/GenBank/DDBJ whole genome shotgun (WGS) entry which is preliminary data.</text>
</comment>
<dbReference type="InterPro" id="IPR005996">
    <property type="entry name" value="Ribosomal_uL30_bac-type"/>
</dbReference>
<evidence type="ECO:0008006" key="3">
    <source>
        <dbReference type="Google" id="ProtNLM"/>
    </source>
</evidence>
<sequence length="191" mass="22695">MAKVIRNQWVYKPLGRWHRYLPRRHDGIKEYDFEANEAGPEHFPEKMEGERPKLWLAWIYRKPVGEPHWTKKRLADLFGEDYEPGRMEIFKNTPSQNAELWHVKHLIELRPLTFPNGEPTLDDVTALEVFPDGRCVIDKKLNAEPADLQIADTKKQFSRRYLTSHLCRRYARFKDVFEDTVYSPENISIVD</sequence>
<dbReference type="AlphaFoldDB" id="A0ABD6EV97"/>
<organism evidence="1 2">
    <name type="scientific">Gnathostoma spinigerum</name>
    <dbReference type="NCBI Taxonomy" id="75299"/>
    <lineage>
        <taxon>Eukaryota</taxon>
        <taxon>Metazoa</taxon>
        <taxon>Ecdysozoa</taxon>
        <taxon>Nematoda</taxon>
        <taxon>Chromadorea</taxon>
        <taxon>Rhabditida</taxon>
        <taxon>Spirurina</taxon>
        <taxon>Gnathostomatomorpha</taxon>
        <taxon>Gnathostomatoidea</taxon>
        <taxon>Gnathostomatidae</taxon>
        <taxon>Gnathostoma</taxon>
    </lineage>
</organism>
<name>A0ABD6EV97_9BILA</name>
<evidence type="ECO:0000313" key="2">
    <source>
        <dbReference type="Proteomes" id="UP001608902"/>
    </source>
</evidence>
<gene>
    <name evidence="1" type="ORF">AB6A40_007206</name>
</gene>
<protein>
    <recommendedName>
        <fullName evidence="3">39S ribosomal protein L30, mitochondrial</fullName>
    </recommendedName>
</protein>
<dbReference type="EMBL" id="JBGFUD010005638">
    <property type="protein sequence ID" value="MFH4980497.1"/>
    <property type="molecule type" value="Genomic_DNA"/>
</dbReference>
<accession>A0ABD6EV97</accession>
<evidence type="ECO:0000313" key="1">
    <source>
        <dbReference type="EMBL" id="MFH4980497.1"/>
    </source>
</evidence>
<dbReference type="Proteomes" id="UP001608902">
    <property type="component" value="Unassembled WGS sequence"/>
</dbReference>
<proteinExistence type="predicted"/>
<reference evidence="1 2" key="1">
    <citation type="submission" date="2024-08" db="EMBL/GenBank/DDBJ databases">
        <title>Gnathostoma spinigerum genome.</title>
        <authorList>
            <person name="Gonzalez-Bertolin B."/>
            <person name="Monzon S."/>
            <person name="Zaballos A."/>
            <person name="Jimenez P."/>
            <person name="Dekumyoy P."/>
            <person name="Varona S."/>
            <person name="Cuesta I."/>
            <person name="Sumanam S."/>
            <person name="Adisakwattana P."/>
            <person name="Gasser R.B."/>
            <person name="Hernandez-Gonzalez A."/>
            <person name="Young N.D."/>
            <person name="Perteguer M.J."/>
        </authorList>
    </citation>
    <scope>NUCLEOTIDE SEQUENCE [LARGE SCALE GENOMIC DNA]</scope>
    <source>
        <strain evidence="1">AL3</strain>
        <tissue evidence="1">Liver</tissue>
    </source>
</reference>